<dbReference type="PANTHER" id="PTHR47089:SF1">
    <property type="entry name" value="GUANOSINE ABC TRANSPORTER PERMEASE PROTEIN NUPP"/>
    <property type="match status" value="1"/>
</dbReference>
<feature type="transmembrane region" description="Helical" evidence="6">
    <location>
        <begin position="77"/>
        <end position="94"/>
    </location>
</feature>
<dbReference type="EMBL" id="DSMG01000179">
    <property type="protein sequence ID" value="HDX33247.1"/>
    <property type="molecule type" value="Genomic_DNA"/>
</dbReference>
<feature type="transmembrane region" description="Helical" evidence="6">
    <location>
        <begin position="106"/>
        <end position="123"/>
    </location>
</feature>
<keyword evidence="3 6" id="KW-0812">Transmembrane</keyword>
<reference evidence="7" key="1">
    <citation type="journal article" date="2020" name="mSystems">
        <title>Genome- and Community-Level Interaction Insights into Carbon Utilization and Element Cycling Functions of Hydrothermarchaeota in Hydrothermal Sediment.</title>
        <authorList>
            <person name="Zhou Z."/>
            <person name="Liu Y."/>
            <person name="Xu W."/>
            <person name="Pan J."/>
            <person name="Luo Z.H."/>
            <person name="Li M."/>
        </authorList>
    </citation>
    <scope>NUCLEOTIDE SEQUENCE [LARGE SCALE GENOMIC DNA]</scope>
    <source>
        <strain evidence="7">SpSt-289</strain>
    </source>
</reference>
<feature type="transmembrane region" description="Helical" evidence="6">
    <location>
        <begin position="344"/>
        <end position="364"/>
    </location>
</feature>
<feature type="transmembrane region" description="Helical" evidence="6">
    <location>
        <begin position="161"/>
        <end position="181"/>
    </location>
</feature>
<evidence type="ECO:0000313" key="7">
    <source>
        <dbReference type="EMBL" id="HDX33247.1"/>
    </source>
</evidence>
<dbReference type="InterPro" id="IPR001851">
    <property type="entry name" value="ABC_transp_permease"/>
</dbReference>
<dbReference type="GO" id="GO:0022857">
    <property type="term" value="F:transmembrane transporter activity"/>
    <property type="evidence" value="ECO:0007669"/>
    <property type="project" value="InterPro"/>
</dbReference>
<organism evidence="7">
    <name type="scientific">Caldilinea aerophila</name>
    <dbReference type="NCBI Taxonomy" id="133453"/>
    <lineage>
        <taxon>Bacteria</taxon>
        <taxon>Bacillati</taxon>
        <taxon>Chloroflexota</taxon>
        <taxon>Caldilineae</taxon>
        <taxon>Caldilineales</taxon>
        <taxon>Caldilineaceae</taxon>
        <taxon>Caldilinea</taxon>
    </lineage>
</organism>
<accession>A0A7C1JUZ8</accession>
<evidence type="ECO:0000256" key="1">
    <source>
        <dbReference type="ARBA" id="ARBA00004651"/>
    </source>
</evidence>
<evidence type="ECO:0000256" key="3">
    <source>
        <dbReference type="ARBA" id="ARBA00022692"/>
    </source>
</evidence>
<comment type="caution">
    <text evidence="7">The sequence shown here is derived from an EMBL/GenBank/DDBJ whole genome shotgun (WGS) entry which is preliminary data.</text>
</comment>
<feature type="transmembrane region" description="Helical" evidence="6">
    <location>
        <begin position="217"/>
        <end position="237"/>
    </location>
</feature>
<dbReference type="AlphaFoldDB" id="A0A7C1JUZ8"/>
<protein>
    <submittedName>
        <fullName evidence="7">ABC transporter permease</fullName>
    </submittedName>
</protein>
<name>A0A7C1JUZ8_9CHLR</name>
<keyword evidence="2" id="KW-1003">Cell membrane</keyword>
<dbReference type="GO" id="GO:0005886">
    <property type="term" value="C:plasma membrane"/>
    <property type="evidence" value="ECO:0007669"/>
    <property type="project" value="UniProtKB-SubCell"/>
</dbReference>
<feature type="transmembrane region" description="Helical" evidence="6">
    <location>
        <begin position="302"/>
        <end position="332"/>
    </location>
</feature>
<proteinExistence type="predicted"/>
<gene>
    <name evidence="7" type="ORF">ENQ20_17420</name>
</gene>
<evidence type="ECO:0000256" key="6">
    <source>
        <dbReference type="SAM" id="Phobius"/>
    </source>
</evidence>
<dbReference type="PANTHER" id="PTHR47089">
    <property type="entry name" value="ABC TRANSPORTER, PERMEASE PROTEIN"/>
    <property type="match status" value="1"/>
</dbReference>
<evidence type="ECO:0000256" key="5">
    <source>
        <dbReference type="ARBA" id="ARBA00023136"/>
    </source>
</evidence>
<comment type="subcellular location">
    <subcellularLocation>
        <location evidence="1">Cell membrane</location>
        <topology evidence="1">Multi-pass membrane protein</topology>
    </subcellularLocation>
</comment>
<feature type="transmembrane region" description="Helical" evidence="6">
    <location>
        <begin position="267"/>
        <end position="290"/>
    </location>
</feature>
<feature type="transmembrane region" description="Helical" evidence="6">
    <location>
        <begin position="129"/>
        <end position="149"/>
    </location>
</feature>
<keyword evidence="4 6" id="KW-1133">Transmembrane helix</keyword>
<dbReference type="CDD" id="cd06580">
    <property type="entry name" value="TM_PBP1_transp_TpRbsC_like"/>
    <property type="match status" value="1"/>
</dbReference>
<keyword evidence="5 6" id="KW-0472">Membrane</keyword>
<feature type="transmembrane region" description="Helical" evidence="6">
    <location>
        <begin position="26"/>
        <end position="51"/>
    </location>
</feature>
<dbReference type="Pfam" id="PF02653">
    <property type="entry name" value="BPD_transp_2"/>
    <property type="match status" value="1"/>
</dbReference>
<evidence type="ECO:0000256" key="4">
    <source>
        <dbReference type="ARBA" id="ARBA00022989"/>
    </source>
</evidence>
<evidence type="ECO:0000256" key="2">
    <source>
        <dbReference type="ARBA" id="ARBA00022475"/>
    </source>
</evidence>
<sequence length="372" mass="40862">MTSQTTTFPQQRRVRLRVEQRLEQPLWLRILTPFILIAAALLIGALLLWLVGANPWVVYNKMASIAFGSAHGWSDTTIKATPLILAGLGVSIAFRMRLWNIGAEGQLFIGAWVATGFALFWLPRDTPQAIMLAAMAAGGFIGGALWAFIPGVLKAKLNINEIITSLMLTYVAIFWNNYWIYGPWSERGFGLTPQFPRNAWLPRFTDYSEDFPFLRGMTAHAGIFLALAVAILLWFVWKHTKWGYEVRVIGDNPRAGRYAGMNLTRKILAVMLLSGGLAGLAGMAEVSGVVHRLQERFSPGYGFTAIIVAWLAKLNPLAIVPVAYLFGGLLVGSDAIQPAGIAKMLQGVVLFVVVGGELLLQYRIKLGRSASS</sequence>